<accession>A0AAP9VRF9</accession>
<proteinExistence type="predicted"/>
<sequence length="307" mass="35566">MSVKHPKVAVLLAAFNGMQWIEEQLSSILGQSGVDLTIHISIDPSIDGTEAWCLACAARHPRVSVLPFSGAFGGASRNFFRLIRDVSFEEYDYVAFADQDDIWYPDKLERAIREIETRKVDAYSSNVVAFWPDGRRYLLDKAQSQVAWDFLFEAAGPGCTYVLTRKLVSPLKATMLANWNELQRVSLHDWYCYAFARSQGFRWFIDARPSMDYRQHERNQVGANTGINPLIRRYKTIHDGWWFSQVRVIALLVGLEQDLFVRRWLSLGRRQLIRLSFSAWECRRRVRDKVFFFCICWATAVMGSKAR</sequence>
<reference evidence="3 4" key="1">
    <citation type="submission" date="2020-09" db="EMBL/GenBank/DDBJ databases">
        <title>The Genome Sequence of Pseudomonas chlororaphis strain Qlu-1 - A phenazine-derivative-producing strain.</title>
        <authorList>
            <person name="Li L."/>
            <person name="Liu K."/>
        </authorList>
    </citation>
    <scope>NUCLEOTIDE SEQUENCE [LARGE SCALE GENOMIC DNA]</scope>
    <source>
        <strain evidence="4">qlu-1</strain>
    </source>
</reference>
<name>A0AAP9VRF9_9PSED</name>
<protein>
    <submittedName>
        <fullName evidence="3">Glycosyltransferase</fullName>
    </submittedName>
</protein>
<evidence type="ECO:0000313" key="4">
    <source>
        <dbReference type="Proteomes" id="UP000516316"/>
    </source>
</evidence>
<dbReference type="Gene3D" id="3.90.550.10">
    <property type="entry name" value="Spore Coat Polysaccharide Biosynthesis Protein SpsA, Chain A"/>
    <property type="match status" value="1"/>
</dbReference>
<dbReference type="InterPro" id="IPR050834">
    <property type="entry name" value="Glycosyltransf_2"/>
</dbReference>
<gene>
    <name evidence="3" type="ORF">HLB40_21310</name>
</gene>
<feature type="domain" description="Glycosyltransferase 2-like" evidence="2">
    <location>
        <begin position="10"/>
        <end position="140"/>
    </location>
</feature>
<keyword evidence="1" id="KW-0472">Membrane</keyword>
<keyword evidence="1" id="KW-0997">Cell inner membrane</keyword>
<evidence type="ECO:0000313" key="3">
    <source>
        <dbReference type="EMBL" id="QNR46190.1"/>
    </source>
</evidence>
<dbReference type="Pfam" id="PF00535">
    <property type="entry name" value="Glycos_transf_2"/>
    <property type="match status" value="1"/>
</dbReference>
<dbReference type="RefSeq" id="WP_101283101.1">
    <property type="nucleotide sequence ID" value="NZ_CP025309.1"/>
</dbReference>
<evidence type="ECO:0000259" key="2">
    <source>
        <dbReference type="Pfam" id="PF00535"/>
    </source>
</evidence>
<dbReference type="SUPFAM" id="SSF53448">
    <property type="entry name" value="Nucleotide-diphospho-sugar transferases"/>
    <property type="match status" value="1"/>
</dbReference>
<evidence type="ECO:0000256" key="1">
    <source>
        <dbReference type="ARBA" id="ARBA00022519"/>
    </source>
</evidence>
<organism evidence="3 4">
    <name type="scientific">Pseudomonas chlororaphis</name>
    <dbReference type="NCBI Taxonomy" id="587753"/>
    <lineage>
        <taxon>Bacteria</taxon>
        <taxon>Pseudomonadati</taxon>
        <taxon>Pseudomonadota</taxon>
        <taxon>Gammaproteobacteria</taxon>
        <taxon>Pseudomonadales</taxon>
        <taxon>Pseudomonadaceae</taxon>
        <taxon>Pseudomonas</taxon>
    </lineage>
</organism>
<dbReference type="Proteomes" id="UP000516316">
    <property type="component" value="Chromosome"/>
</dbReference>
<dbReference type="InterPro" id="IPR029044">
    <property type="entry name" value="Nucleotide-diphossugar_trans"/>
</dbReference>
<dbReference type="EMBL" id="CP061079">
    <property type="protein sequence ID" value="QNR46190.1"/>
    <property type="molecule type" value="Genomic_DNA"/>
</dbReference>
<keyword evidence="1" id="KW-1003">Cell membrane</keyword>
<dbReference type="PANTHER" id="PTHR43685">
    <property type="entry name" value="GLYCOSYLTRANSFERASE"/>
    <property type="match status" value="1"/>
</dbReference>
<dbReference type="PANTHER" id="PTHR43685:SF2">
    <property type="entry name" value="GLYCOSYLTRANSFERASE 2-LIKE DOMAIN-CONTAINING PROTEIN"/>
    <property type="match status" value="1"/>
</dbReference>
<dbReference type="InterPro" id="IPR001173">
    <property type="entry name" value="Glyco_trans_2-like"/>
</dbReference>
<dbReference type="AlphaFoldDB" id="A0AAP9VRF9"/>